<proteinExistence type="predicted"/>
<keyword evidence="2" id="KW-1185">Reference proteome</keyword>
<organism evidence="1 2">
    <name type="scientific">Pararoseomonas baculiformis</name>
    <dbReference type="NCBI Taxonomy" id="2820812"/>
    <lineage>
        <taxon>Bacteria</taxon>
        <taxon>Pseudomonadati</taxon>
        <taxon>Pseudomonadota</taxon>
        <taxon>Alphaproteobacteria</taxon>
        <taxon>Acetobacterales</taxon>
        <taxon>Acetobacteraceae</taxon>
        <taxon>Pararoseomonas</taxon>
    </lineage>
</organism>
<dbReference type="EMBL" id="JAGIZB010000054">
    <property type="protein sequence ID" value="MBP0447742.1"/>
    <property type="molecule type" value="Genomic_DNA"/>
</dbReference>
<evidence type="ECO:0000313" key="2">
    <source>
        <dbReference type="Proteomes" id="UP000681594"/>
    </source>
</evidence>
<accession>A0ABS4AL29</accession>
<sequence length="83" mass="9275">MREQREQAWCGAGDGEVRPLALGFDAEVGTANPLRASTLERDFQLPVLDEPAQDMFGRTLEICAQQGLRAEPHRTQRTAPLKR</sequence>
<protein>
    <submittedName>
        <fullName evidence="1">Uncharacterized protein</fullName>
    </submittedName>
</protein>
<comment type="caution">
    <text evidence="1">The sequence shown here is derived from an EMBL/GenBank/DDBJ whole genome shotgun (WGS) entry which is preliminary data.</text>
</comment>
<dbReference type="Proteomes" id="UP000681594">
    <property type="component" value="Unassembled WGS sequence"/>
</dbReference>
<gene>
    <name evidence="1" type="ORF">J8J14_23615</name>
</gene>
<dbReference type="RefSeq" id="WP_209382007.1">
    <property type="nucleotide sequence ID" value="NZ_JAGIZB010000054.1"/>
</dbReference>
<name>A0ABS4AL29_9PROT</name>
<evidence type="ECO:0000313" key="1">
    <source>
        <dbReference type="EMBL" id="MBP0447742.1"/>
    </source>
</evidence>
<reference evidence="1 2" key="1">
    <citation type="submission" date="2021-03" db="EMBL/GenBank/DDBJ databases">
        <authorList>
            <person name="So Y."/>
        </authorList>
    </citation>
    <scope>NUCLEOTIDE SEQUENCE [LARGE SCALE GENOMIC DNA]</scope>
    <source>
        <strain evidence="1 2">SSH11</strain>
    </source>
</reference>